<sequence>MCSYDTIENVSFYVEATSALLGVGGALCIIVSYLSYKNLRTFYFRILFYISITDGLKGAIFFIPANLLKITEICIISAVTTNYMTMASSIWTLLISVIIYQATANSSVKVEKYIRNWSIFVFCIMPFFYLLPLSTNSFGLIDINCTFKENIDGNLWRLGLFYIPGWIMIFISFYAYNKVFKSSNLELVDESTKTLLKKVTLYPLVIIILFTLLSILRILMITIPESCALEYFSTAVMGIYAAHGFWNAMIFFTTPSVQILICKRKMSFSSGKSSVTYSSQASSGSNINLLDCPSLLIKESISLKDYHKY</sequence>
<keyword evidence="7" id="KW-1185">Reference proteome</keyword>
<evidence type="ECO:0008006" key="8">
    <source>
        <dbReference type="Google" id="ProtNLM"/>
    </source>
</evidence>
<keyword evidence="4 5" id="KW-0472">Membrane</keyword>
<evidence type="ECO:0000313" key="7">
    <source>
        <dbReference type="Proteomes" id="UP000187209"/>
    </source>
</evidence>
<dbReference type="Proteomes" id="UP000187209">
    <property type="component" value="Unassembled WGS sequence"/>
</dbReference>
<evidence type="ECO:0000256" key="2">
    <source>
        <dbReference type="ARBA" id="ARBA00022692"/>
    </source>
</evidence>
<dbReference type="PANTHER" id="PTHR23112:SF0">
    <property type="entry name" value="TRANSMEMBRANE PROTEIN 116"/>
    <property type="match status" value="1"/>
</dbReference>
<accession>A0A1R2B0Q8</accession>
<dbReference type="InterPro" id="IPR022343">
    <property type="entry name" value="GCR1-cAMP_receptor"/>
</dbReference>
<feature type="transmembrane region" description="Helical" evidence="5">
    <location>
        <begin position="243"/>
        <end position="262"/>
    </location>
</feature>
<dbReference type="GO" id="GO:0004930">
    <property type="term" value="F:G protein-coupled receptor activity"/>
    <property type="evidence" value="ECO:0007669"/>
    <property type="project" value="TreeGrafter"/>
</dbReference>
<feature type="transmembrane region" description="Helical" evidence="5">
    <location>
        <begin position="83"/>
        <end position="102"/>
    </location>
</feature>
<dbReference type="EMBL" id="MPUH01001095">
    <property type="protein sequence ID" value="OMJ70362.1"/>
    <property type="molecule type" value="Genomic_DNA"/>
</dbReference>
<gene>
    <name evidence="6" type="ORF">SteCoe_31671</name>
</gene>
<feature type="transmembrane region" description="Helical" evidence="5">
    <location>
        <begin position="46"/>
        <end position="63"/>
    </location>
</feature>
<evidence type="ECO:0000256" key="5">
    <source>
        <dbReference type="SAM" id="Phobius"/>
    </source>
</evidence>
<evidence type="ECO:0000256" key="4">
    <source>
        <dbReference type="ARBA" id="ARBA00023136"/>
    </source>
</evidence>
<comment type="caution">
    <text evidence="6">The sequence shown here is derived from an EMBL/GenBank/DDBJ whole genome shotgun (WGS) entry which is preliminary data.</text>
</comment>
<dbReference type="PANTHER" id="PTHR23112">
    <property type="entry name" value="G PROTEIN-COUPLED RECEPTOR 157-RELATED"/>
    <property type="match status" value="1"/>
</dbReference>
<evidence type="ECO:0000256" key="3">
    <source>
        <dbReference type="ARBA" id="ARBA00022989"/>
    </source>
</evidence>
<feature type="transmembrane region" description="Helical" evidence="5">
    <location>
        <begin position="12"/>
        <end position="34"/>
    </location>
</feature>
<reference evidence="6 7" key="1">
    <citation type="submission" date="2016-11" db="EMBL/GenBank/DDBJ databases">
        <title>The macronuclear genome of Stentor coeruleus: a giant cell with tiny introns.</title>
        <authorList>
            <person name="Slabodnick M."/>
            <person name="Ruby J.G."/>
            <person name="Reiff S.B."/>
            <person name="Swart E.C."/>
            <person name="Gosai S."/>
            <person name="Prabakaran S."/>
            <person name="Witkowska E."/>
            <person name="Larue G.E."/>
            <person name="Fisher S."/>
            <person name="Freeman R.M."/>
            <person name="Gunawardena J."/>
            <person name="Chu W."/>
            <person name="Stover N.A."/>
            <person name="Gregory B.D."/>
            <person name="Nowacki M."/>
            <person name="Derisi J."/>
            <person name="Roy S.W."/>
            <person name="Marshall W.F."/>
            <person name="Sood P."/>
        </authorList>
    </citation>
    <scope>NUCLEOTIDE SEQUENCE [LARGE SCALE GENOMIC DNA]</scope>
    <source>
        <strain evidence="6">WM001</strain>
    </source>
</reference>
<keyword evidence="3 5" id="KW-1133">Transmembrane helix</keyword>
<dbReference type="GO" id="GO:0005886">
    <property type="term" value="C:plasma membrane"/>
    <property type="evidence" value="ECO:0007669"/>
    <property type="project" value="TreeGrafter"/>
</dbReference>
<dbReference type="GO" id="GO:0007189">
    <property type="term" value="P:adenylate cyclase-activating G protein-coupled receptor signaling pathway"/>
    <property type="evidence" value="ECO:0007669"/>
    <property type="project" value="TreeGrafter"/>
</dbReference>
<feature type="transmembrane region" description="Helical" evidence="5">
    <location>
        <begin position="201"/>
        <end position="223"/>
    </location>
</feature>
<dbReference type="SUPFAM" id="SSF81321">
    <property type="entry name" value="Family A G protein-coupled receptor-like"/>
    <property type="match status" value="1"/>
</dbReference>
<evidence type="ECO:0000256" key="1">
    <source>
        <dbReference type="ARBA" id="ARBA00004141"/>
    </source>
</evidence>
<organism evidence="6 7">
    <name type="scientific">Stentor coeruleus</name>
    <dbReference type="NCBI Taxonomy" id="5963"/>
    <lineage>
        <taxon>Eukaryota</taxon>
        <taxon>Sar</taxon>
        <taxon>Alveolata</taxon>
        <taxon>Ciliophora</taxon>
        <taxon>Postciliodesmatophora</taxon>
        <taxon>Heterotrichea</taxon>
        <taxon>Heterotrichida</taxon>
        <taxon>Stentoridae</taxon>
        <taxon>Stentor</taxon>
    </lineage>
</organism>
<dbReference type="PRINTS" id="PR02001">
    <property type="entry name" value="GCR1CAMPR"/>
</dbReference>
<comment type="subcellular location">
    <subcellularLocation>
        <location evidence="1">Membrane</location>
        <topology evidence="1">Multi-pass membrane protein</topology>
    </subcellularLocation>
</comment>
<keyword evidence="2 5" id="KW-0812">Transmembrane</keyword>
<dbReference type="Gene3D" id="1.20.1070.10">
    <property type="entry name" value="Rhodopsin 7-helix transmembrane proteins"/>
    <property type="match status" value="1"/>
</dbReference>
<name>A0A1R2B0Q8_9CILI</name>
<feature type="transmembrane region" description="Helical" evidence="5">
    <location>
        <begin position="114"/>
        <end position="135"/>
    </location>
</feature>
<proteinExistence type="predicted"/>
<feature type="transmembrane region" description="Helical" evidence="5">
    <location>
        <begin position="155"/>
        <end position="176"/>
    </location>
</feature>
<dbReference type="AlphaFoldDB" id="A0A1R2B0Q8"/>
<protein>
    <recommendedName>
        <fullName evidence="8">G-protein coupled receptors family 2 profile 2 domain-containing protein</fullName>
    </recommendedName>
</protein>
<evidence type="ECO:0000313" key="6">
    <source>
        <dbReference type="EMBL" id="OMJ70362.1"/>
    </source>
</evidence>